<evidence type="ECO:0000256" key="5">
    <source>
        <dbReference type="ARBA" id="ARBA00023136"/>
    </source>
</evidence>
<feature type="transmembrane region" description="Helical" evidence="8">
    <location>
        <begin position="34"/>
        <end position="51"/>
    </location>
</feature>
<feature type="transmembrane region" description="Helical" evidence="8">
    <location>
        <begin position="155"/>
        <end position="181"/>
    </location>
</feature>
<evidence type="ECO:0000256" key="3">
    <source>
        <dbReference type="ARBA" id="ARBA00022692"/>
    </source>
</evidence>
<dbReference type="InterPro" id="IPR013604">
    <property type="entry name" value="7TM_chemorcpt"/>
</dbReference>
<protein>
    <recommendedName>
        <fullName evidence="8">Gustatory receptor</fullName>
    </recommendedName>
</protein>
<feature type="transmembrane region" description="Helical" evidence="8">
    <location>
        <begin position="243"/>
        <end position="265"/>
    </location>
</feature>
<dbReference type="Pfam" id="PF08395">
    <property type="entry name" value="7tm_7"/>
    <property type="match status" value="1"/>
</dbReference>
<evidence type="ECO:0000313" key="9">
    <source>
        <dbReference type="EMBL" id="KAJ8984240.1"/>
    </source>
</evidence>
<comment type="similarity">
    <text evidence="8">Belongs to the insect chemoreceptor superfamily. Gustatory receptor (GR) family.</text>
</comment>
<keyword evidence="3 8" id="KW-0812">Transmembrane</keyword>
<feature type="transmembrane region" description="Helical" evidence="8">
    <location>
        <begin position="285"/>
        <end position="305"/>
    </location>
</feature>
<sequence length="386" mass="44349">MSHDANLDIRYISNLMKLTEKLGITAPLKKSSRFKYYSFTIMTAIIIETVYSTHELWTSSSAMLFNGTSLVLRIFCILSFAIMNVVTMVVAVLNAETWITFMKLFQFIDCKLNKGQTIVSPAKSNLKMELLFWHCLMFCFFGYDGYLWYTNNGLAWLKFYICTYINAYYGAITVLLVAHFASAIRERFKRVNNILIKTNGLRNVINAFISNGAADKINNLQNTDEVTECYLLLTELVDMFNKLFGWQIFFMTVNIVVQILEIVNGLMNDVVYSQGSSNVLYDSRIVIFLVASLLLILFLHARVVIFCEDINNESRNTLTICYNLQQTVDPNSDDRKELIILGDLVDLLKPKTNAARYYDINRGLLSRVFGYLISYSIVIIQFSKQQ</sequence>
<keyword evidence="4 8" id="KW-1133">Transmembrane helix</keyword>
<keyword evidence="10" id="KW-1185">Reference proteome</keyword>
<evidence type="ECO:0000256" key="8">
    <source>
        <dbReference type="RuleBase" id="RU363108"/>
    </source>
</evidence>
<evidence type="ECO:0000256" key="6">
    <source>
        <dbReference type="ARBA" id="ARBA00023170"/>
    </source>
</evidence>
<dbReference type="EMBL" id="JAPWTJ010000043">
    <property type="protein sequence ID" value="KAJ8984240.1"/>
    <property type="molecule type" value="Genomic_DNA"/>
</dbReference>
<comment type="caution">
    <text evidence="9">The sequence shown here is derived from an EMBL/GenBank/DDBJ whole genome shotgun (WGS) entry which is preliminary data.</text>
</comment>
<evidence type="ECO:0000256" key="7">
    <source>
        <dbReference type="ARBA" id="ARBA00023224"/>
    </source>
</evidence>
<comment type="subcellular location">
    <subcellularLocation>
        <location evidence="1 8">Cell membrane</location>
        <topology evidence="1 8">Multi-pass membrane protein</topology>
    </subcellularLocation>
</comment>
<keyword evidence="7 8" id="KW-0807">Transducer</keyword>
<evidence type="ECO:0000256" key="4">
    <source>
        <dbReference type="ARBA" id="ARBA00022989"/>
    </source>
</evidence>
<evidence type="ECO:0000313" key="10">
    <source>
        <dbReference type="Proteomes" id="UP001162164"/>
    </source>
</evidence>
<reference evidence="9" key="1">
    <citation type="journal article" date="2023" name="Insect Mol. Biol.">
        <title>Genome sequencing provides insights into the evolution of gene families encoding plant cell wall-degrading enzymes in longhorned beetles.</title>
        <authorList>
            <person name="Shin N.R."/>
            <person name="Okamura Y."/>
            <person name="Kirsch R."/>
            <person name="Pauchet Y."/>
        </authorList>
    </citation>
    <scope>NUCLEOTIDE SEQUENCE</scope>
    <source>
        <strain evidence="9">MMC_N1</strain>
    </source>
</reference>
<feature type="transmembrane region" description="Helical" evidence="8">
    <location>
        <begin position="364"/>
        <end position="383"/>
    </location>
</feature>
<evidence type="ECO:0000256" key="1">
    <source>
        <dbReference type="ARBA" id="ARBA00004651"/>
    </source>
</evidence>
<keyword evidence="6 8" id="KW-0675">Receptor</keyword>
<feature type="transmembrane region" description="Helical" evidence="8">
    <location>
        <begin position="71"/>
        <end position="93"/>
    </location>
</feature>
<evidence type="ECO:0000256" key="2">
    <source>
        <dbReference type="ARBA" id="ARBA00022475"/>
    </source>
</evidence>
<keyword evidence="2 8" id="KW-1003">Cell membrane</keyword>
<comment type="function">
    <text evidence="8">Gustatory receptor which mediates acceptance or avoidance behavior, depending on its substrates.</text>
</comment>
<proteinExistence type="inferred from homology"/>
<dbReference type="PANTHER" id="PTHR21143:SF104">
    <property type="entry name" value="GUSTATORY RECEPTOR 8A-RELATED"/>
    <property type="match status" value="1"/>
</dbReference>
<accession>A0ABQ9K1S7</accession>
<organism evidence="9 10">
    <name type="scientific">Molorchus minor</name>
    <dbReference type="NCBI Taxonomy" id="1323400"/>
    <lineage>
        <taxon>Eukaryota</taxon>
        <taxon>Metazoa</taxon>
        <taxon>Ecdysozoa</taxon>
        <taxon>Arthropoda</taxon>
        <taxon>Hexapoda</taxon>
        <taxon>Insecta</taxon>
        <taxon>Pterygota</taxon>
        <taxon>Neoptera</taxon>
        <taxon>Endopterygota</taxon>
        <taxon>Coleoptera</taxon>
        <taxon>Polyphaga</taxon>
        <taxon>Cucujiformia</taxon>
        <taxon>Chrysomeloidea</taxon>
        <taxon>Cerambycidae</taxon>
        <taxon>Lamiinae</taxon>
        <taxon>Monochamini</taxon>
        <taxon>Molorchus</taxon>
    </lineage>
</organism>
<dbReference type="Proteomes" id="UP001162164">
    <property type="component" value="Unassembled WGS sequence"/>
</dbReference>
<dbReference type="PANTHER" id="PTHR21143">
    <property type="entry name" value="INVERTEBRATE GUSTATORY RECEPTOR"/>
    <property type="match status" value="1"/>
</dbReference>
<feature type="transmembrane region" description="Helical" evidence="8">
    <location>
        <begin position="130"/>
        <end position="149"/>
    </location>
</feature>
<name>A0ABQ9K1S7_9CUCU</name>
<keyword evidence="5 8" id="KW-0472">Membrane</keyword>
<gene>
    <name evidence="9" type="ORF">NQ317_007472</name>
</gene>